<evidence type="ECO:0000259" key="8">
    <source>
        <dbReference type="Pfam" id="PF24436"/>
    </source>
</evidence>
<dbReference type="Proteomes" id="UP001479436">
    <property type="component" value="Unassembled WGS sequence"/>
</dbReference>
<sequence length="960" mass="109776">MLQNSKSQIQVKHSTHQDSADQAFKKLIELDSKFRSQRLGTQLQAISLFPQLFDEHPFPVIINSGVLKLADFFRNSHNSVRFFIVKVFRKSEHHHKKILNVVELIRRLIPVLQSNDPVARSLTARALGCISTIASERLDVQHGILECLNSEDRMELEAAIFASDKFCAVSKTFPKLVCNKLAILLQDSKKPLSIKVHILRVLRHMHHSNDLVVQTTSTCEAMLKEHTEPKLISVLLQTLTNLAIQAPLYLENHVNMLFEFVDNSPRKIFKRYALHEIIHLMKNNWRPKYQHIERLIVLGQRTEDEHLQRTYLTIFQLESTKSRHSIVSESISLMRNFVGGFLDHQASEIRLRAAQIISDLMSKDSGSDGAHMETDEASLLASKAINSLCALLKEFSLTINSENERVLLPGLTKKLNILLKCLINLIQLNHEFVDQVIDTVLSIAPEANENLLKLCQSSFSTLAATFPQNILNRYEQILALLEMSLKVRESPYKFLLLSKTLIQAGGGVDYNDFISVQLSAFVKMCINYEKEFPNCPEISWALYLISKEAAKNGYFEGVSELCQFLILKVESESSRLWLESLYYIATAECRCHSIKQCSDLPEMLNWLYKGQSNLKALNSIDNSHSFQIWIIHMRLTFLEWAEDIMMYLQLLQQNPENPLYKRNLVQMASTMKQLSHSYQFLMHCYFDIDPESFSILEMYCICCAILSLCLSKLTGTSRDIELEARLIPLINQIHHPENAELQFSSAKHLFKSCVHALTMSHPNLVKNGEDDEMNIETTLECLLILLNTPMPLPAYFFRSKSQIDIQISTTPSLSVSDPYMIKKGNMLILDIEGFTNVEKKLEEKFNRTVSSIQITVFTSLQEIDFGKDHFEQKMLMYSSHSQPLNNYITPNKAAQRIGNSRMVHHVQVSGTYFTCSAAIPVPHLESGKNTFYVNIQCAITDKRGETWYTGPDLSYPVKVI</sequence>
<dbReference type="InterPro" id="IPR016024">
    <property type="entry name" value="ARM-type_fold"/>
</dbReference>
<dbReference type="InterPro" id="IPR054519">
    <property type="entry name" value="INTS7_C"/>
</dbReference>
<dbReference type="PANTHER" id="PTHR13322:SF2">
    <property type="entry name" value="INTEGRATOR COMPLEX SUBUNIT 7"/>
    <property type="match status" value="1"/>
</dbReference>
<evidence type="ECO:0000256" key="1">
    <source>
        <dbReference type="ARBA" id="ARBA00004123"/>
    </source>
</evidence>
<feature type="domain" description="Integrator complex subunit 7 N-terminal" evidence="8">
    <location>
        <begin position="27"/>
        <end position="554"/>
    </location>
</feature>
<proteinExistence type="inferred from homology"/>
<comment type="similarity">
    <text evidence="3">Belongs to the Integrator subunit 7 family.</text>
</comment>
<evidence type="ECO:0000256" key="6">
    <source>
        <dbReference type="ARBA" id="ARBA00023242"/>
    </source>
</evidence>
<keyword evidence="11" id="KW-1185">Reference proteome</keyword>
<evidence type="ECO:0000256" key="5">
    <source>
        <dbReference type="ARBA" id="ARBA00022490"/>
    </source>
</evidence>
<gene>
    <name evidence="10" type="ORF">K7432_003197</name>
</gene>
<feature type="domain" description="Integrator complex subunit 7 C-terminal" evidence="7">
    <location>
        <begin position="807"/>
        <end position="947"/>
    </location>
</feature>
<dbReference type="Pfam" id="PF24437">
    <property type="entry name" value="INTS7_HB"/>
    <property type="match status" value="1"/>
</dbReference>
<dbReference type="EMBL" id="JASJQH010006970">
    <property type="protein sequence ID" value="KAK9721730.1"/>
    <property type="molecule type" value="Genomic_DNA"/>
</dbReference>
<evidence type="ECO:0000259" key="9">
    <source>
        <dbReference type="Pfam" id="PF24437"/>
    </source>
</evidence>
<evidence type="ECO:0000256" key="2">
    <source>
        <dbReference type="ARBA" id="ARBA00004496"/>
    </source>
</evidence>
<accession>A0ABR2W6L4</accession>
<dbReference type="Pfam" id="PF24436">
    <property type="entry name" value="INTS7_N"/>
    <property type="match status" value="1"/>
</dbReference>
<organism evidence="10 11">
    <name type="scientific">Basidiobolus ranarum</name>
    <dbReference type="NCBI Taxonomy" id="34480"/>
    <lineage>
        <taxon>Eukaryota</taxon>
        <taxon>Fungi</taxon>
        <taxon>Fungi incertae sedis</taxon>
        <taxon>Zoopagomycota</taxon>
        <taxon>Entomophthoromycotina</taxon>
        <taxon>Basidiobolomycetes</taxon>
        <taxon>Basidiobolales</taxon>
        <taxon>Basidiobolaceae</taxon>
        <taxon>Basidiobolus</taxon>
    </lineage>
</organism>
<evidence type="ECO:0000256" key="4">
    <source>
        <dbReference type="ARBA" id="ARBA00015336"/>
    </source>
</evidence>
<dbReference type="PANTHER" id="PTHR13322">
    <property type="entry name" value="C1ORF73 PROTEIN"/>
    <property type="match status" value="1"/>
</dbReference>
<evidence type="ECO:0000259" key="7">
    <source>
        <dbReference type="Pfam" id="PF22965"/>
    </source>
</evidence>
<keyword evidence="6" id="KW-0539">Nucleus</keyword>
<reference evidence="10 11" key="1">
    <citation type="submission" date="2023-04" db="EMBL/GenBank/DDBJ databases">
        <title>Genome of Basidiobolus ranarum AG-B5.</title>
        <authorList>
            <person name="Stajich J.E."/>
            <person name="Carter-House D."/>
            <person name="Gryganskyi A."/>
        </authorList>
    </citation>
    <scope>NUCLEOTIDE SEQUENCE [LARGE SCALE GENOMIC DNA]</scope>
    <source>
        <strain evidence="10 11">AG-B5</strain>
    </source>
</reference>
<keyword evidence="5" id="KW-0963">Cytoplasm</keyword>
<dbReference type="InterPro" id="IPR056516">
    <property type="entry name" value="INTS7_N"/>
</dbReference>
<dbReference type="Gene3D" id="1.25.10.10">
    <property type="entry name" value="Leucine-rich Repeat Variant"/>
    <property type="match status" value="1"/>
</dbReference>
<dbReference type="InterPro" id="IPR011989">
    <property type="entry name" value="ARM-like"/>
</dbReference>
<protein>
    <recommendedName>
        <fullName evidence="4">Integrator complex subunit 7</fullName>
    </recommendedName>
</protein>
<dbReference type="SUPFAM" id="SSF48371">
    <property type="entry name" value="ARM repeat"/>
    <property type="match status" value="1"/>
</dbReference>
<dbReference type="InterPro" id="IPR056517">
    <property type="entry name" value="INTS7_HB"/>
</dbReference>
<feature type="domain" description="Integrator complex subunit 7 helical bundle" evidence="9">
    <location>
        <begin position="560"/>
        <end position="655"/>
    </location>
</feature>
<dbReference type="InterPro" id="IPR033060">
    <property type="entry name" value="INTS7"/>
</dbReference>
<evidence type="ECO:0000256" key="3">
    <source>
        <dbReference type="ARBA" id="ARBA00008565"/>
    </source>
</evidence>
<comment type="caution">
    <text evidence="10">The sequence shown here is derived from an EMBL/GenBank/DDBJ whole genome shotgun (WGS) entry which is preliminary data.</text>
</comment>
<comment type="subcellular location">
    <subcellularLocation>
        <location evidence="2">Cytoplasm</location>
    </subcellularLocation>
    <subcellularLocation>
        <location evidence="1">Nucleus</location>
    </subcellularLocation>
</comment>
<name>A0ABR2W6L4_9FUNG</name>
<dbReference type="Pfam" id="PF22965">
    <property type="entry name" value="INTS7_C"/>
    <property type="match status" value="1"/>
</dbReference>
<evidence type="ECO:0000313" key="10">
    <source>
        <dbReference type="EMBL" id="KAK9721730.1"/>
    </source>
</evidence>
<evidence type="ECO:0000313" key="11">
    <source>
        <dbReference type="Proteomes" id="UP001479436"/>
    </source>
</evidence>